<organism evidence="2">
    <name type="scientific">marine metagenome</name>
    <dbReference type="NCBI Taxonomy" id="408172"/>
    <lineage>
        <taxon>unclassified sequences</taxon>
        <taxon>metagenomes</taxon>
        <taxon>ecological metagenomes</taxon>
    </lineage>
</organism>
<feature type="domain" description="BFD-like [2Fe-2S]-binding" evidence="1">
    <location>
        <begin position="60"/>
        <end position="111"/>
    </location>
</feature>
<name>A0A382T600_9ZZZZ</name>
<sequence length="126" mass="14197">MRIRNNPDKADNIQEGSRFKVCTGFLTFYGLYWQRKTIQIKSTRAILTSEKKIINNFKKVCICRSIKGGTILAAIADGALSFEALRRKIRVGTGNCKAKRCRANIEAMVDEFKKKQKISVGVHASN</sequence>
<gene>
    <name evidence="2" type="ORF">METZ01_LOCUS370438</name>
</gene>
<proteinExistence type="predicted"/>
<evidence type="ECO:0000259" key="1">
    <source>
        <dbReference type="Pfam" id="PF04324"/>
    </source>
</evidence>
<accession>A0A382T600</accession>
<protein>
    <recommendedName>
        <fullName evidence="1">BFD-like [2Fe-2S]-binding domain-containing protein</fullName>
    </recommendedName>
</protein>
<dbReference type="Pfam" id="PF04324">
    <property type="entry name" value="Fer2_BFD"/>
    <property type="match status" value="1"/>
</dbReference>
<evidence type="ECO:0000313" key="2">
    <source>
        <dbReference type="EMBL" id="SVD17584.1"/>
    </source>
</evidence>
<dbReference type="Gene3D" id="1.10.10.1100">
    <property type="entry name" value="BFD-like [2Fe-2S]-binding domain"/>
    <property type="match status" value="1"/>
</dbReference>
<dbReference type="AlphaFoldDB" id="A0A382T600"/>
<dbReference type="InterPro" id="IPR041854">
    <property type="entry name" value="BFD-like_2Fe2S-bd_dom_sf"/>
</dbReference>
<dbReference type="InterPro" id="IPR007419">
    <property type="entry name" value="BFD-like_2Fe2S-bd_dom"/>
</dbReference>
<dbReference type="EMBL" id="UINC01134195">
    <property type="protein sequence ID" value="SVD17584.1"/>
    <property type="molecule type" value="Genomic_DNA"/>
</dbReference>
<reference evidence="2" key="1">
    <citation type="submission" date="2018-05" db="EMBL/GenBank/DDBJ databases">
        <authorList>
            <person name="Lanie J.A."/>
            <person name="Ng W.-L."/>
            <person name="Kazmierczak K.M."/>
            <person name="Andrzejewski T.M."/>
            <person name="Davidsen T.M."/>
            <person name="Wayne K.J."/>
            <person name="Tettelin H."/>
            <person name="Glass J.I."/>
            <person name="Rusch D."/>
            <person name="Podicherti R."/>
            <person name="Tsui H.-C.T."/>
            <person name="Winkler M.E."/>
        </authorList>
    </citation>
    <scope>NUCLEOTIDE SEQUENCE</scope>
</reference>